<accession>A0A164EPL6</accession>
<gene>
    <name evidence="1" type="ORF">A4G28_26965</name>
</gene>
<organism evidence="1 2">
    <name type="scientific">Mycobacterium ostraviense</name>
    <dbReference type="NCBI Taxonomy" id="2738409"/>
    <lineage>
        <taxon>Bacteria</taxon>
        <taxon>Bacillati</taxon>
        <taxon>Actinomycetota</taxon>
        <taxon>Actinomycetes</taxon>
        <taxon>Mycobacteriales</taxon>
        <taxon>Mycobacteriaceae</taxon>
        <taxon>Mycobacterium</taxon>
    </lineage>
</organism>
<proteinExistence type="predicted"/>
<reference evidence="2" key="1">
    <citation type="submission" date="2016-04" db="EMBL/GenBank/DDBJ databases">
        <authorList>
            <person name="Strapagiel D."/>
            <person name="Borowka P."/>
            <person name="Marciniak B."/>
            <person name="Bakula Z."/>
            <person name="Van Ingen J."/>
            <person name="Safianowska A."/>
            <person name="Dziadek J."/>
            <person name="Jagielski T."/>
        </authorList>
    </citation>
    <scope>NUCLEOTIDE SEQUENCE [LARGE SCALE GENOMIC DNA]</scope>
    <source>
        <strain evidence="2">1010001458</strain>
    </source>
</reference>
<dbReference type="EMBL" id="LWCI01000015">
    <property type="protein sequence ID" value="KZS67811.1"/>
    <property type="molecule type" value="Genomic_DNA"/>
</dbReference>
<sequence length="111" mass="12176">MVFQEWSPCNIFGRFHWKSMVFEAVLGEAGAVAERLIRPPPPIGDDLKVGARPGRPSAPQVAAGVLRTRLDRNNVKPSFGVHLRGSGIRQASHVRQFNRAVAIYAATFVVV</sequence>
<evidence type="ECO:0000313" key="2">
    <source>
        <dbReference type="Proteomes" id="UP000077342"/>
    </source>
</evidence>
<evidence type="ECO:0000313" key="1">
    <source>
        <dbReference type="EMBL" id="KZS67811.1"/>
    </source>
</evidence>
<keyword evidence="2" id="KW-1185">Reference proteome</keyword>
<protein>
    <submittedName>
        <fullName evidence="1">Uncharacterized protein</fullName>
    </submittedName>
</protein>
<dbReference type="Proteomes" id="UP000077342">
    <property type="component" value="Unassembled WGS sequence"/>
</dbReference>
<dbReference type="AlphaFoldDB" id="A0A164EPL6"/>
<comment type="caution">
    <text evidence="1">The sequence shown here is derived from an EMBL/GenBank/DDBJ whole genome shotgun (WGS) entry which is preliminary data.</text>
</comment>
<name>A0A164EPL6_9MYCO</name>